<keyword evidence="3" id="KW-1185">Reference proteome</keyword>
<dbReference type="AlphaFoldDB" id="A0A401U0Y1"/>
<comment type="caution">
    <text evidence="2">The sequence shown here is derived from an EMBL/GenBank/DDBJ whole genome shotgun (WGS) entry which is preliminary data.</text>
</comment>
<dbReference type="EMBL" id="BEZZ01241647">
    <property type="protein sequence ID" value="GCC48545.1"/>
    <property type="molecule type" value="Genomic_DNA"/>
</dbReference>
<reference evidence="2 3" key="1">
    <citation type="journal article" date="2018" name="Nat. Ecol. Evol.">
        <title>Shark genomes provide insights into elasmobranch evolution and the origin of vertebrates.</title>
        <authorList>
            <person name="Hara Y"/>
            <person name="Yamaguchi K"/>
            <person name="Onimaru K"/>
            <person name="Kadota M"/>
            <person name="Koyanagi M"/>
            <person name="Keeley SD"/>
            <person name="Tatsumi K"/>
            <person name="Tanaka K"/>
            <person name="Motone F"/>
            <person name="Kageyama Y"/>
            <person name="Nozu R"/>
            <person name="Adachi N"/>
            <person name="Nishimura O"/>
            <person name="Nakagawa R"/>
            <person name="Tanegashima C"/>
            <person name="Kiyatake I"/>
            <person name="Matsumoto R"/>
            <person name="Murakumo K"/>
            <person name="Nishida K"/>
            <person name="Terakita A"/>
            <person name="Kuratani S"/>
            <person name="Sato K"/>
            <person name="Hyodo S Kuraku.S."/>
        </authorList>
    </citation>
    <scope>NUCLEOTIDE SEQUENCE [LARGE SCALE GENOMIC DNA]</scope>
</reference>
<dbReference type="Proteomes" id="UP000287033">
    <property type="component" value="Unassembled WGS sequence"/>
</dbReference>
<organism evidence="2 3">
    <name type="scientific">Chiloscyllium punctatum</name>
    <name type="common">Brownbanded bambooshark</name>
    <name type="synonym">Hemiscyllium punctatum</name>
    <dbReference type="NCBI Taxonomy" id="137246"/>
    <lineage>
        <taxon>Eukaryota</taxon>
        <taxon>Metazoa</taxon>
        <taxon>Chordata</taxon>
        <taxon>Craniata</taxon>
        <taxon>Vertebrata</taxon>
        <taxon>Chondrichthyes</taxon>
        <taxon>Elasmobranchii</taxon>
        <taxon>Galeomorphii</taxon>
        <taxon>Galeoidea</taxon>
        <taxon>Orectolobiformes</taxon>
        <taxon>Hemiscylliidae</taxon>
        <taxon>Chiloscyllium</taxon>
    </lineage>
</organism>
<accession>A0A401U0Y1</accession>
<name>A0A401U0Y1_CHIPU</name>
<evidence type="ECO:0000256" key="1">
    <source>
        <dbReference type="SAM" id="MobiDB-lite"/>
    </source>
</evidence>
<evidence type="ECO:0000313" key="3">
    <source>
        <dbReference type="Proteomes" id="UP000287033"/>
    </source>
</evidence>
<feature type="non-terminal residue" evidence="2">
    <location>
        <position position="1"/>
    </location>
</feature>
<evidence type="ECO:0000313" key="2">
    <source>
        <dbReference type="EMBL" id="GCC48545.1"/>
    </source>
</evidence>
<proteinExistence type="predicted"/>
<sequence length="55" mass="6534">DHDLARDRDPDRTADIANRREQPRSRPKLRLFDPADRHDRQGNDHQRLANAPHDE</sequence>
<protein>
    <submittedName>
        <fullName evidence="2">Uncharacterized protein</fullName>
    </submittedName>
</protein>
<gene>
    <name evidence="2" type="ORF">chiPu_0032616</name>
</gene>
<feature type="region of interest" description="Disordered" evidence="1">
    <location>
        <begin position="1"/>
        <end position="55"/>
    </location>
</feature>